<evidence type="ECO:0000256" key="1">
    <source>
        <dbReference type="ARBA" id="ARBA00006594"/>
    </source>
</evidence>
<dbReference type="PANTHER" id="PTHR30481:SF2">
    <property type="entry name" value="SITE-SPECIFIC DNA-METHYLTRANSFERASE (ADENINE-SPECIFIC)"/>
    <property type="match status" value="1"/>
</dbReference>
<dbReference type="GO" id="GO:0032259">
    <property type="term" value="P:methylation"/>
    <property type="evidence" value="ECO:0007669"/>
    <property type="project" value="UniProtKB-KW"/>
</dbReference>
<dbReference type="InterPro" id="IPR029063">
    <property type="entry name" value="SAM-dependent_MTases_sf"/>
</dbReference>
<keyword evidence="4 7" id="KW-0808">Transferase</keyword>
<evidence type="ECO:0000256" key="5">
    <source>
        <dbReference type="ARBA" id="ARBA00022691"/>
    </source>
</evidence>
<name>A0A1Y0VR32_PEDPE</name>
<accession>A0A1Y0VR32</accession>
<evidence type="ECO:0000313" key="7">
    <source>
        <dbReference type="EMBL" id="ARW19924.1"/>
    </source>
</evidence>
<dbReference type="AlphaFoldDB" id="A0A1Y0VR32"/>
<organism evidence="7 8">
    <name type="scientific">Pediococcus pentosaceus</name>
    <dbReference type="NCBI Taxonomy" id="1255"/>
    <lineage>
        <taxon>Bacteria</taxon>
        <taxon>Bacillati</taxon>
        <taxon>Bacillota</taxon>
        <taxon>Bacilli</taxon>
        <taxon>Lactobacillales</taxon>
        <taxon>Lactobacillaceae</taxon>
        <taxon>Pediococcus</taxon>
    </lineage>
</organism>
<dbReference type="Gene3D" id="3.40.50.150">
    <property type="entry name" value="Vaccinia Virus protein VP39"/>
    <property type="match status" value="1"/>
</dbReference>
<keyword evidence="3 7" id="KW-0489">Methyltransferase</keyword>
<protein>
    <recommendedName>
        <fullName evidence="2">site-specific DNA-methyltransferase (adenine-specific)</fullName>
        <ecNumber evidence="2">2.1.1.72</ecNumber>
    </recommendedName>
</protein>
<dbReference type="InterPro" id="IPR012263">
    <property type="entry name" value="M_m6A_EcoRV"/>
</dbReference>
<comment type="similarity">
    <text evidence="1">Belongs to the N(4)/N(6)-methyltransferase family.</text>
</comment>
<reference evidence="7 8" key="1">
    <citation type="submission" date="2017-05" db="EMBL/GenBank/DDBJ databases">
        <title>Genome sequence of Pediococcus pentosaceus strain SRCM100892.</title>
        <authorList>
            <person name="Cho S.H."/>
        </authorList>
    </citation>
    <scope>NUCLEOTIDE SEQUENCE [LARGE SCALE GENOMIC DNA]</scope>
    <source>
        <strain evidence="7 8">SRCM100892</strain>
    </source>
</reference>
<dbReference type="Proteomes" id="UP000196118">
    <property type="component" value="Chromosome"/>
</dbReference>
<dbReference type="InterPro" id="IPR012327">
    <property type="entry name" value="MeTrfase_D12"/>
</dbReference>
<dbReference type="GO" id="GO:0006298">
    <property type="term" value="P:mismatch repair"/>
    <property type="evidence" value="ECO:0007669"/>
    <property type="project" value="TreeGrafter"/>
</dbReference>
<comment type="catalytic activity">
    <reaction evidence="6">
        <text>a 2'-deoxyadenosine in DNA + S-adenosyl-L-methionine = an N(6)-methyl-2'-deoxyadenosine in DNA + S-adenosyl-L-homocysteine + H(+)</text>
        <dbReference type="Rhea" id="RHEA:15197"/>
        <dbReference type="Rhea" id="RHEA-COMP:12418"/>
        <dbReference type="Rhea" id="RHEA-COMP:12419"/>
        <dbReference type="ChEBI" id="CHEBI:15378"/>
        <dbReference type="ChEBI" id="CHEBI:57856"/>
        <dbReference type="ChEBI" id="CHEBI:59789"/>
        <dbReference type="ChEBI" id="CHEBI:90615"/>
        <dbReference type="ChEBI" id="CHEBI:90616"/>
        <dbReference type="EC" id="2.1.1.72"/>
    </reaction>
</comment>
<dbReference type="InterPro" id="IPR023095">
    <property type="entry name" value="Ade_MeTrfase_dom_2"/>
</dbReference>
<gene>
    <name evidence="7" type="ORF">S100892_01352</name>
</gene>
<sequence length="324" mass="37836">MVIKFLLAKPRVFYYSNIGSDYMPRTESPFRYPGGKTQLYDFILNLINTNNTTHTYCEPFAGGSGLPMKLLINNDVDSVWINDFDKSIYSVWKNIIDHPNALIKRINRVPFDIHGSKYSDEYNIEFWKEQRKIYFEKKNYQNSIDNAFATLFLNRTNTSGIITGGPIGGISQKNTKIYVRFNKKTLIDKINLIHSLSDRIKLTRKNALELIPLMKESLSTENDFIFFDPPYFEQGAHLYYSSFDKDGHKDLAKEILSLDEHKWITTYDKNPQINEMYSTAKNRFEYELNYSANNFNRGKRPELMFASPTLKIESHKPVFLTDIT</sequence>
<dbReference type="PANTHER" id="PTHR30481">
    <property type="entry name" value="DNA ADENINE METHYLASE"/>
    <property type="match status" value="1"/>
</dbReference>
<proteinExistence type="inferred from homology"/>
<dbReference type="PROSITE" id="PS00092">
    <property type="entry name" value="N6_MTASE"/>
    <property type="match status" value="1"/>
</dbReference>
<evidence type="ECO:0000313" key="8">
    <source>
        <dbReference type="Proteomes" id="UP000196118"/>
    </source>
</evidence>
<evidence type="ECO:0000256" key="6">
    <source>
        <dbReference type="ARBA" id="ARBA00047942"/>
    </source>
</evidence>
<dbReference type="EMBL" id="CP021474">
    <property type="protein sequence ID" value="ARW19924.1"/>
    <property type="molecule type" value="Genomic_DNA"/>
</dbReference>
<evidence type="ECO:0000256" key="3">
    <source>
        <dbReference type="ARBA" id="ARBA00022603"/>
    </source>
</evidence>
<evidence type="ECO:0000256" key="2">
    <source>
        <dbReference type="ARBA" id="ARBA00011900"/>
    </source>
</evidence>
<keyword evidence="5" id="KW-0949">S-adenosyl-L-methionine</keyword>
<evidence type="ECO:0000256" key="4">
    <source>
        <dbReference type="ARBA" id="ARBA00022679"/>
    </source>
</evidence>
<dbReference type="Pfam" id="PF02086">
    <property type="entry name" value="MethyltransfD12"/>
    <property type="match status" value="1"/>
</dbReference>
<dbReference type="Gene3D" id="1.10.1020.10">
    <property type="entry name" value="Adenine-specific Methyltransferase, Domain 2"/>
    <property type="match status" value="1"/>
</dbReference>
<dbReference type="REBASE" id="204153">
    <property type="entry name" value="M.Ppe892ORF1352P"/>
</dbReference>
<dbReference type="GO" id="GO:0043565">
    <property type="term" value="F:sequence-specific DNA binding"/>
    <property type="evidence" value="ECO:0007669"/>
    <property type="project" value="TreeGrafter"/>
</dbReference>
<dbReference type="GO" id="GO:0009007">
    <property type="term" value="F:site-specific DNA-methyltransferase (adenine-specific) activity"/>
    <property type="evidence" value="ECO:0007669"/>
    <property type="project" value="UniProtKB-EC"/>
</dbReference>
<dbReference type="EC" id="2.1.1.72" evidence="2"/>
<dbReference type="GO" id="GO:0009307">
    <property type="term" value="P:DNA restriction-modification system"/>
    <property type="evidence" value="ECO:0007669"/>
    <property type="project" value="InterPro"/>
</dbReference>
<dbReference type="PIRSF" id="PIRSF000398">
    <property type="entry name" value="M_m6A_EcoRV"/>
    <property type="match status" value="1"/>
</dbReference>
<dbReference type="PRINTS" id="PR00505">
    <property type="entry name" value="D12N6MTFRASE"/>
</dbReference>
<dbReference type="GO" id="GO:1904047">
    <property type="term" value="F:S-adenosyl-L-methionine binding"/>
    <property type="evidence" value="ECO:0007669"/>
    <property type="project" value="TreeGrafter"/>
</dbReference>
<dbReference type="SUPFAM" id="SSF53335">
    <property type="entry name" value="S-adenosyl-L-methionine-dependent methyltransferases"/>
    <property type="match status" value="1"/>
</dbReference>
<dbReference type="InterPro" id="IPR002052">
    <property type="entry name" value="DNA_methylase_N6_adenine_CS"/>
</dbReference>